<dbReference type="OMA" id="NILMECA"/>
<dbReference type="PANTHER" id="PTHR13618">
    <property type="entry name" value="LEUCINE ZIPPER CONTAINING TRANSCRIPTION FACTOR LZF1"/>
    <property type="match status" value="1"/>
</dbReference>
<dbReference type="GO" id="GO:0043291">
    <property type="term" value="C:RAVE complex"/>
    <property type="evidence" value="ECO:0007669"/>
    <property type="project" value="TreeGrafter"/>
</dbReference>
<evidence type="ECO:0000256" key="1">
    <source>
        <dbReference type="ARBA" id="ARBA00005535"/>
    </source>
</evidence>
<dbReference type="RefSeq" id="XP_038055687.1">
    <property type="nucleotide sequence ID" value="XM_038199759.1"/>
</dbReference>
<dbReference type="OrthoDB" id="66510at2759"/>
<dbReference type="EnsemblMetazoa" id="XM_038199759.1">
    <property type="protein sequence ID" value="XP_038055687.1"/>
    <property type="gene ID" value="LOC119727726"/>
</dbReference>
<evidence type="ECO:0000313" key="2">
    <source>
        <dbReference type="EnsemblMetazoa" id="XP_038055687.1"/>
    </source>
</evidence>
<accession>A0A913ZVX6</accession>
<dbReference type="Pfam" id="PF10259">
    <property type="entry name" value="Rogdi_lz"/>
    <property type="match status" value="1"/>
</dbReference>
<protein>
    <recommendedName>
        <fullName evidence="4">Protein rogdi homolog</fullName>
    </recommendedName>
</protein>
<comment type="similarity">
    <text evidence="1">Belongs to the rogdi family.</text>
</comment>
<sequence length="295" mass="33667">MVEMAEDSDEEERLSLEDEFQWLLREEVHPVLQQLQQLLKENTRRFNIPISVGMAKLIKPETFVLSSSNGADYAKGVVTLVADNICRAELTLRLHRNANQVAKTAIREDIPWKLQQVQDAGNHLYSALDAVCRMDIDYEFRTGSEVTKLMDEVMNQLKKGRHQLLNPIHPTLHDLYYSKCSKAFNPPLPNEILIDFYVQGNKLNMCTYFLHPVHITKTPSKHAAVSAEKNPANLLELGSLKYEVTGQYTVNCAVPWLGEALTLFTVALQTCQELKNKIEVFSTYRIDEATQRETC</sequence>
<proteinExistence type="inferred from homology"/>
<dbReference type="GeneID" id="119727726"/>
<evidence type="ECO:0000313" key="3">
    <source>
        <dbReference type="Proteomes" id="UP000887568"/>
    </source>
</evidence>
<keyword evidence="3" id="KW-1185">Reference proteome</keyword>
<dbReference type="Proteomes" id="UP000887568">
    <property type="component" value="Unplaced"/>
</dbReference>
<dbReference type="InterPro" id="IPR028241">
    <property type="entry name" value="RAVE2/Rogdi"/>
</dbReference>
<dbReference type="PANTHER" id="PTHR13618:SF1">
    <property type="entry name" value="PROTEIN ROGDI HOMOLOG"/>
    <property type="match status" value="1"/>
</dbReference>
<organism evidence="2 3">
    <name type="scientific">Patiria miniata</name>
    <name type="common">Bat star</name>
    <name type="synonym">Asterina miniata</name>
    <dbReference type="NCBI Taxonomy" id="46514"/>
    <lineage>
        <taxon>Eukaryota</taxon>
        <taxon>Metazoa</taxon>
        <taxon>Echinodermata</taxon>
        <taxon>Eleutherozoa</taxon>
        <taxon>Asterozoa</taxon>
        <taxon>Asteroidea</taxon>
        <taxon>Valvatacea</taxon>
        <taxon>Valvatida</taxon>
        <taxon>Asterinidae</taxon>
        <taxon>Patiria</taxon>
    </lineage>
</organism>
<evidence type="ECO:0008006" key="4">
    <source>
        <dbReference type="Google" id="ProtNLM"/>
    </source>
</evidence>
<reference evidence="2" key="1">
    <citation type="submission" date="2022-11" db="UniProtKB">
        <authorList>
            <consortium name="EnsemblMetazoa"/>
        </authorList>
    </citation>
    <scope>IDENTIFICATION</scope>
</reference>
<dbReference type="AlphaFoldDB" id="A0A913ZVX6"/>
<dbReference type="CTD" id="79641"/>
<name>A0A913ZVX6_PATMI</name>